<dbReference type="RefSeq" id="WP_005584483.1">
    <property type="nucleotide sequence ID" value="NZ_LT669839.1"/>
</dbReference>
<evidence type="ECO:0000313" key="12">
    <source>
        <dbReference type="Proteomes" id="UP000245423"/>
    </source>
</evidence>
<protein>
    <recommendedName>
        <fullName evidence="3">tRNA threonylcarbamoyladenosine biosynthesis protein TsaE</fullName>
    </recommendedName>
    <alternativeName>
        <fullName evidence="10">t(6)A37 threonylcarbamoyladenosine biosynthesis protein TsaE</fullName>
    </alternativeName>
</protein>
<dbReference type="InterPro" id="IPR027417">
    <property type="entry name" value="P-loop_NTPase"/>
</dbReference>
<dbReference type="SUPFAM" id="SSF52540">
    <property type="entry name" value="P-loop containing nucleoside triphosphate hydrolases"/>
    <property type="match status" value="1"/>
</dbReference>
<evidence type="ECO:0000256" key="3">
    <source>
        <dbReference type="ARBA" id="ARBA00019010"/>
    </source>
</evidence>
<gene>
    <name evidence="11" type="primary">tsaE</name>
    <name evidence="11" type="ORF">CUESP1_1358</name>
</gene>
<keyword evidence="12" id="KW-1185">Reference proteome</keyword>
<sequence>MVRIVLKGLKETKEFGEKLGGLLEGGDLLSLTGDLGAGKTTLTKSIGVGLGVSDYITSPTFTLINEYKGRVWLYHFDVYRLEDEEDLLDLGYEDYFYSNGVTIVEWGDKIEEILPANRININIEKGKELDERIITLSGQGDRYDKIVKELNIN</sequence>
<dbReference type="Pfam" id="PF02367">
    <property type="entry name" value="TsaE"/>
    <property type="match status" value="1"/>
</dbReference>
<dbReference type="Gene3D" id="3.40.50.300">
    <property type="entry name" value="P-loop containing nucleotide triphosphate hydrolases"/>
    <property type="match status" value="1"/>
</dbReference>
<dbReference type="PANTHER" id="PTHR33540:SF2">
    <property type="entry name" value="TRNA THREONYLCARBAMOYLADENOSINE BIOSYNTHESIS PROTEIN TSAE"/>
    <property type="match status" value="1"/>
</dbReference>
<keyword evidence="8" id="KW-0067">ATP-binding</keyword>
<dbReference type="EMBL" id="LT669839">
    <property type="protein sequence ID" value="SHD76729.1"/>
    <property type="molecule type" value="Genomic_DNA"/>
</dbReference>
<dbReference type="PANTHER" id="PTHR33540">
    <property type="entry name" value="TRNA THREONYLCARBAMOYLADENOSINE BIOSYNTHESIS PROTEIN TSAE"/>
    <property type="match status" value="1"/>
</dbReference>
<reference evidence="11 12" key="1">
    <citation type="submission" date="2016-11" db="EMBL/GenBank/DDBJ databases">
        <authorList>
            <person name="Manzoor S."/>
        </authorList>
    </citation>
    <scope>NUCLEOTIDE SEQUENCE [LARGE SCALE GENOMIC DNA]</scope>
    <source>
        <strain evidence="11">Clostridium ultunense strain Esp</strain>
    </source>
</reference>
<evidence type="ECO:0000256" key="4">
    <source>
        <dbReference type="ARBA" id="ARBA00022490"/>
    </source>
</evidence>
<evidence type="ECO:0000256" key="7">
    <source>
        <dbReference type="ARBA" id="ARBA00022741"/>
    </source>
</evidence>
<dbReference type="GO" id="GO:0046872">
    <property type="term" value="F:metal ion binding"/>
    <property type="evidence" value="ECO:0007669"/>
    <property type="project" value="UniProtKB-KW"/>
</dbReference>
<evidence type="ECO:0000256" key="2">
    <source>
        <dbReference type="ARBA" id="ARBA00007599"/>
    </source>
</evidence>
<keyword evidence="9" id="KW-0460">Magnesium</keyword>
<evidence type="ECO:0000256" key="9">
    <source>
        <dbReference type="ARBA" id="ARBA00022842"/>
    </source>
</evidence>
<dbReference type="Proteomes" id="UP000245423">
    <property type="component" value="Chromosome 1"/>
</dbReference>
<evidence type="ECO:0000256" key="8">
    <source>
        <dbReference type="ARBA" id="ARBA00022840"/>
    </source>
</evidence>
<dbReference type="GO" id="GO:0005737">
    <property type="term" value="C:cytoplasm"/>
    <property type="evidence" value="ECO:0007669"/>
    <property type="project" value="UniProtKB-SubCell"/>
</dbReference>
<keyword evidence="7" id="KW-0547">Nucleotide-binding</keyword>
<dbReference type="AlphaFoldDB" id="M1ZJZ9"/>
<proteinExistence type="inferred from homology"/>
<accession>M1ZJZ9</accession>
<keyword evidence="4" id="KW-0963">Cytoplasm</keyword>
<keyword evidence="6" id="KW-0479">Metal-binding</keyword>
<dbReference type="InterPro" id="IPR003442">
    <property type="entry name" value="T6A_TsaE"/>
</dbReference>
<dbReference type="OrthoDB" id="9815896at2"/>
<evidence type="ECO:0000256" key="1">
    <source>
        <dbReference type="ARBA" id="ARBA00004496"/>
    </source>
</evidence>
<comment type="similarity">
    <text evidence="2">Belongs to the TsaE family.</text>
</comment>
<keyword evidence="5" id="KW-0819">tRNA processing</keyword>
<name>M1ZJZ9_9FIRM</name>
<evidence type="ECO:0000256" key="6">
    <source>
        <dbReference type="ARBA" id="ARBA00022723"/>
    </source>
</evidence>
<dbReference type="NCBIfam" id="TIGR00150">
    <property type="entry name" value="T6A_YjeE"/>
    <property type="match status" value="1"/>
</dbReference>
<evidence type="ECO:0000256" key="10">
    <source>
        <dbReference type="ARBA" id="ARBA00032441"/>
    </source>
</evidence>
<organism evidence="11 12">
    <name type="scientific">[Clostridium] ultunense Esp</name>
    <dbReference type="NCBI Taxonomy" id="1288971"/>
    <lineage>
        <taxon>Bacteria</taxon>
        <taxon>Bacillati</taxon>
        <taxon>Bacillota</taxon>
        <taxon>Tissierellia</taxon>
        <taxon>Tissierellales</taxon>
        <taxon>Tepidimicrobiaceae</taxon>
        <taxon>Schnuerera</taxon>
    </lineage>
</organism>
<dbReference type="GO" id="GO:0002949">
    <property type="term" value="P:tRNA threonylcarbamoyladenosine modification"/>
    <property type="evidence" value="ECO:0007669"/>
    <property type="project" value="InterPro"/>
</dbReference>
<dbReference type="HOGENOM" id="CLU_087829_5_0_9"/>
<comment type="subcellular location">
    <subcellularLocation>
        <location evidence="1">Cytoplasm</location>
    </subcellularLocation>
</comment>
<dbReference type="GO" id="GO:0005524">
    <property type="term" value="F:ATP binding"/>
    <property type="evidence" value="ECO:0007669"/>
    <property type="project" value="UniProtKB-KW"/>
</dbReference>
<evidence type="ECO:0000313" key="11">
    <source>
        <dbReference type="EMBL" id="SHD76729.1"/>
    </source>
</evidence>
<evidence type="ECO:0000256" key="5">
    <source>
        <dbReference type="ARBA" id="ARBA00022694"/>
    </source>
</evidence>